<dbReference type="InterPro" id="IPR011964">
    <property type="entry name" value="YVTN_b-propeller_repeat"/>
</dbReference>
<protein>
    <recommendedName>
        <fullName evidence="2">YNCE-like beta-propeller domain-containing protein</fullName>
    </recommendedName>
</protein>
<evidence type="ECO:0000259" key="2">
    <source>
        <dbReference type="Pfam" id="PF21783"/>
    </source>
</evidence>
<proteinExistence type="predicted"/>
<evidence type="ECO:0000313" key="4">
    <source>
        <dbReference type="Proteomes" id="UP000298213"/>
    </source>
</evidence>
<dbReference type="InterPro" id="IPR022456">
    <property type="entry name" value="PQQ_b_propeller"/>
</dbReference>
<dbReference type="Gene3D" id="2.130.10.10">
    <property type="entry name" value="YVTN repeat-like/Quinoprotein amine dehydrogenase"/>
    <property type="match status" value="2"/>
</dbReference>
<dbReference type="OrthoDB" id="145213at2"/>
<evidence type="ECO:0000256" key="1">
    <source>
        <dbReference type="ARBA" id="ARBA00022729"/>
    </source>
</evidence>
<dbReference type="SUPFAM" id="SSF50974">
    <property type="entry name" value="Nitrous oxide reductase, N-terminal domain"/>
    <property type="match status" value="1"/>
</dbReference>
<dbReference type="PANTHER" id="PTHR47197">
    <property type="entry name" value="PROTEIN NIRF"/>
    <property type="match status" value="1"/>
</dbReference>
<dbReference type="NCBIfam" id="TIGR03866">
    <property type="entry name" value="PQQ_ABC_repeats"/>
    <property type="match status" value="1"/>
</dbReference>
<dbReference type="InterPro" id="IPR011045">
    <property type="entry name" value="N2O_reductase_N"/>
</dbReference>
<dbReference type="InterPro" id="IPR015943">
    <property type="entry name" value="WD40/YVTN_repeat-like_dom_sf"/>
</dbReference>
<comment type="caution">
    <text evidence="3">The sequence shown here is derived from an EMBL/GenBank/DDBJ whole genome shotgun (WGS) entry which is preliminary data.</text>
</comment>
<dbReference type="Proteomes" id="UP000298213">
    <property type="component" value="Unassembled WGS sequence"/>
</dbReference>
<dbReference type="EMBL" id="SPDV01000011">
    <property type="protein sequence ID" value="TFI58873.1"/>
    <property type="molecule type" value="Genomic_DNA"/>
</dbReference>
<dbReference type="Pfam" id="PF21783">
    <property type="entry name" value="YNCE"/>
    <property type="match status" value="1"/>
</dbReference>
<accession>A0A4Y8ZS85</accession>
<reference evidence="3 4" key="1">
    <citation type="submission" date="2019-03" db="EMBL/GenBank/DDBJ databases">
        <title>Genome sequence of Sphingomonas sp. 17J27-24.</title>
        <authorList>
            <person name="Kim M."/>
            <person name="Maeng S."/>
            <person name="Sathiyaraj S."/>
        </authorList>
    </citation>
    <scope>NUCLEOTIDE SEQUENCE [LARGE SCALE GENOMIC DNA]</scope>
    <source>
        <strain evidence="3 4">17J27-24</strain>
    </source>
</reference>
<keyword evidence="4" id="KW-1185">Reference proteome</keyword>
<keyword evidence="1" id="KW-0732">Signal</keyword>
<gene>
    <name evidence="3" type="ORF">E2493_07340</name>
</gene>
<dbReference type="RefSeq" id="WP_135085260.1">
    <property type="nucleotide sequence ID" value="NZ_SPDV01000011.1"/>
</dbReference>
<dbReference type="InterPro" id="IPR051200">
    <property type="entry name" value="Host-pathogen_enzymatic-act"/>
</dbReference>
<dbReference type="NCBIfam" id="TIGR02276">
    <property type="entry name" value="beta_rpt_yvtn"/>
    <property type="match status" value="1"/>
</dbReference>
<evidence type="ECO:0000313" key="3">
    <source>
        <dbReference type="EMBL" id="TFI58873.1"/>
    </source>
</evidence>
<sequence length="321" mass="34067">MRPLLFLALGCGAPAAAETIWVSNEAADRIHLIDAATLKEKGQIAVGAGPRGIVAAPDGRSVYVAVSKDNRIAVVDIATAKVTGYLPSGPDPETFALSPDGKTLFAANEDDNALSIVDVVDARLRQEVMVGGEPEGTAVSPDGKLVVQTSESASMAHLIDAASGEVTDNLLVDTRPRFVAFTPDGRHFWVSSEVRGTVTVFDTATRKQVGKIDFQAADLVTPDADVFVQPVAIAFTREGKRAFVALGRGKLVAEVDPAKLTIVRTFPVGWRAWNLAPSPDERRLYTANGLSEDLTAIDLDANRVIDSVKLGGRPWGVAVTR</sequence>
<dbReference type="PANTHER" id="PTHR47197:SF3">
    <property type="entry name" value="DIHYDRO-HEME D1 DEHYDROGENASE"/>
    <property type="match status" value="1"/>
</dbReference>
<dbReference type="InterPro" id="IPR048433">
    <property type="entry name" value="YNCE-like_beta-prop"/>
</dbReference>
<dbReference type="InterPro" id="IPR019405">
    <property type="entry name" value="Lactonase_7-beta_prop"/>
</dbReference>
<dbReference type="Pfam" id="PF10282">
    <property type="entry name" value="Lactonase"/>
    <property type="match status" value="1"/>
</dbReference>
<name>A0A4Y8ZS85_9SPHN</name>
<dbReference type="AlphaFoldDB" id="A0A4Y8ZS85"/>
<feature type="domain" description="YNCE-like beta-propeller" evidence="2">
    <location>
        <begin position="15"/>
        <end position="117"/>
    </location>
</feature>
<organism evidence="3 4">
    <name type="scientific">Sphingomonas parva</name>
    <dbReference type="NCBI Taxonomy" id="2555898"/>
    <lineage>
        <taxon>Bacteria</taxon>
        <taxon>Pseudomonadati</taxon>
        <taxon>Pseudomonadota</taxon>
        <taxon>Alphaproteobacteria</taxon>
        <taxon>Sphingomonadales</taxon>
        <taxon>Sphingomonadaceae</taxon>
        <taxon>Sphingomonas</taxon>
    </lineage>
</organism>